<proteinExistence type="predicted"/>
<sequence length="68" mass="7331">MEKHLPLEVFFQSLLTAGGAVLRQAKVCCRPARAGAPSPDAGKDMFECPFADSAREPEKAEGWRRAAG</sequence>
<gene>
    <name evidence="1" type="ORF">B4135_2989</name>
</gene>
<dbReference type="EMBL" id="LQYT01000084">
    <property type="protein sequence ID" value="KYD13097.1"/>
    <property type="molecule type" value="Genomic_DNA"/>
</dbReference>
<organism evidence="1 2">
    <name type="scientific">Caldibacillus debilis</name>
    <dbReference type="NCBI Taxonomy" id="301148"/>
    <lineage>
        <taxon>Bacteria</taxon>
        <taxon>Bacillati</taxon>
        <taxon>Bacillota</taxon>
        <taxon>Bacilli</taxon>
        <taxon>Bacillales</taxon>
        <taxon>Bacillaceae</taxon>
        <taxon>Caldibacillus</taxon>
    </lineage>
</organism>
<accession>A0A150LL87</accession>
<dbReference type="Proteomes" id="UP000075683">
    <property type="component" value="Unassembled WGS sequence"/>
</dbReference>
<evidence type="ECO:0000313" key="2">
    <source>
        <dbReference type="Proteomes" id="UP000075683"/>
    </source>
</evidence>
<dbReference type="STRING" id="301148.B4135_2989"/>
<dbReference type="AlphaFoldDB" id="A0A150LL87"/>
<name>A0A150LL87_9BACI</name>
<evidence type="ECO:0000313" key="1">
    <source>
        <dbReference type="EMBL" id="KYD13097.1"/>
    </source>
</evidence>
<comment type="caution">
    <text evidence="1">The sequence shown here is derived from an EMBL/GenBank/DDBJ whole genome shotgun (WGS) entry which is preliminary data.</text>
</comment>
<reference evidence="1 2" key="1">
    <citation type="submission" date="2016-01" db="EMBL/GenBank/DDBJ databases">
        <title>Draft Genome Sequences of Seven Thermophilic Sporeformers Isolated from Foods.</title>
        <authorList>
            <person name="Berendsen E.M."/>
            <person name="Wells-Bennik M.H."/>
            <person name="Krawcyk A.O."/>
            <person name="De Jong A."/>
            <person name="Holsappel S."/>
            <person name="Eijlander R.T."/>
            <person name="Kuipers O.P."/>
        </authorList>
    </citation>
    <scope>NUCLEOTIDE SEQUENCE [LARGE SCALE GENOMIC DNA]</scope>
    <source>
        <strain evidence="1 2">B4135</strain>
    </source>
</reference>
<protein>
    <submittedName>
        <fullName evidence="1">Uncharacterized protein</fullName>
    </submittedName>
</protein>